<feature type="transmembrane region" description="Helical" evidence="9">
    <location>
        <begin position="291"/>
        <end position="313"/>
    </location>
</feature>
<evidence type="ECO:0000256" key="1">
    <source>
        <dbReference type="ARBA" id="ARBA00004651"/>
    </source>
</evidence>
<keyword evidence="5 8" id="KW-0812">Transmembrane</keyword>
<evidence type="ECO:0000256" key="5">
    <source>
        <dbReference type="ARBA" id="ARBA00022692"/>
    </source>
</evidence>
<feature type="transmembrane region" description="Helical" evidence="9">
    <location>
        <begin position="174"/>
        <end position="193"/>
    </location>
</feature>
<comment type="caution">
    <text evidence="10">The sequence shown here is derived from an EMBL/GenBank/DDBJ whole genome shotgun (WGS) entry which is preliminary data.</text>
</comment>
<dbReference type="InterPro" id="IPR045018">
    <property type="entry name" value="Azg-like"/>
</dbReference>
<feature type="transmembrane region" description="Helical" evidence="9">
    <location>
        <begin position="422"/>
        <end position="440"/>
    </location>
</feature>
<feature type="transmembrane region" description="Helical" evidence="9">
    <location>
        <begin position="392"/>
        <end position="410"/>
    </location>
</feature>
<evidence type="ECO:0000256" key="4">
    <source>
        <dbReference type="ARBA" id="ARBA00022475"/>
    </source>
</evidence>
<feature type="transmembrane region" description="Helical" evidence="9">
    <location>
        <begin position="103"/>
        <end position="123"/>
    </location>
</feature>
<feature type="transmembrane region" description="Helical" evidence="9">
    <location>
        <begin position="143"/>
        <end position="162"/>
    </location>
</feature>
<dbReference type="PIRSF" id="PIRSF005353">
    <property type="entry name" value="PbuG"/>
    <property type="match status" value="1"/>
</dbReference>
<evidence type="ECO:0000256" key="7">
    <source>
        <dbReference type="ARBA" id="ARBA00023136"/>
    </source>
</evidence>
<comment type="similarity">
    <text evidence="2 8">Belongs to the nucleobase:cation symporter-2 (NCS2) (TC 2.A.40) family. Azg-like subfamily.</text>
</comment>
<keyword evidence="6 8" id="KW-1133">Transmembrane helix</keyword>
<feature type="transmembrane region" description="Helical" evidence="9">
    <location>
        <begin position="25"/>
        <end position="42"/>
    </location>
</feature>
<dbReference type="Proteomes" id="UP001549162">
    <property type="component" value="Unassembled WGS sequence"/>
</dbReference>
<feature type="transmembrane region" description="Helical" evidence="9">
    <location>
        <begin position="200"/>
        <end position="219"/>
    </location>
</feature>
<proteinExistence type="inferred from homology"/>
<evidence type="ECO:0000313" key="11">
    <source>
        <dbReference type="Proteomes" id="UP001549162"/>
    </source>
</evidence>
<evidence type="ECO:0000256" key="8">
    <source>
        <dbReference type="PIRNR" id="PIRNR005353"/>
    </source>
</evidence>
<reference evidence="10 11" key="1">
    <citation type="submission" date="2024-06" db="EMBL/GenBank/DDBJ databases">
        <title>Genomic Encyclopedia of Type Strains, Phase IV (KMG-IV): sequencing the most valuable type-strain genomes for metagenomic binning, comparative biology and taxonomic classification.</title>
        <authorList>
            <person name="Goeker M."/>
        </authorList>
    </citation>
    <scope>NUCLEOTIDE SEQUENCE [LARGE SCALE GENOMIC DNA]</scope>
    <source>
        <strain evidence="10 11">DSM 21460</strain>
    </source>
</reference>
<protein>
    <submittedName>
        <fullName evidence="10">AGZA family xanthine/uracil permease-like MFS transporter</fullName>
    </submittedName>
</protein>
<feature type="transmembrane region" description="Helical" evidence="9">
    <location>
        <begin position="353"/>
        <end position="372"/>
    </location>
</feature>
<dbReference type="Pfam" id="PF00860">
    <property type="entry name" value="Xan_ur_permease"/>
    <property type="match status" value="1"/>
</dbReference>
<evidence type="ECO:0000313" key="10">
    <source>
        <dbReference type="EMBL" id="MET3618099.1"/>
    </source>
</evidence>
<keyword evidence="7 8" id="KW-0472">Membrane</keyword>
<organism evidence="10 11">
    <name type="scientific">Peptoniphilus olsenii</name>
    <dbReference type="NCBI Taxonomy" id="411570"/>
    <lineage>
        <taxon>Bacteria</taxon>
        <taxon>Bacillati</taxon>
        <taxon>Bacillota</taxon>
        <taxon>Tissierellia</taxon>
        <taxon>Tissierellales</taxon>
        <taxon>Peptoniphilaceae</taxon>
        <taxon>Peptoniphilus</taxon>
    </lineage>
</organism>
<comment type="subcellular location">
    <subcellularLocation>
        <location evidence="1 8">Cell membrane</location>
        <topology evidence="1 8">Multi-pass membrane protein</topology>
    </subcellularLocation>
</comment>
<dbReference type="RefSeq" id="WP_354369129.1">
    <property type="nucleotide sequence ID" value="NZ_JBEPMA010000015.1"/>
</dbReference>
<evidence type="ECO:0000256" key="6">
    <source>
        <dbReference type="ARBA" id="ARBA00022989"/>
    </source>
</evidence>
<keyword evidence="3 8" id="KW-0813">Transport</keyword>
<accession>A0ABV2JEA5</accession>
<gene>
    <name evidence="10" type="ORF">ABID14_001734</name>
</gene>
<name>A0ABV2JEA5_9FIRM</name>
<keyword evidence="4 8" id="KW-1003">Cell membrane</keyword>
<evidence type="ECO:0000256" key="2">
    <source>
        <dbReference type="ARBA" id="ARBA00005697"/>
    </source>
</evidence>
<feature type="transmembrane region" description="Helical" evidence="9">
    <location>
        <begin position="54"/>
        <end position="75"/>
    </location>
</feature>
<sequence length="442" mass="47194">MNSNTSFLERTFSLSERKTDAKTEFLAGLTTFMTMSYILAVNPNMLAEAGMDRGGVFTGTILASIIAMLFMGFFANLPFGLSAGMGLNAFFTYTVVLTMGHPWSYALTAVFLEGIIFIILSFFRVREIIFLAIPSSLKNAVSVGIGLFITLIGLTTSGLVVANEATFLTLGNLISRPSAVAIFSLLLMAILTAKNVKGALLYGILAGTVLALILGVTTLPETGAIFSLPPSISEVAFKLHWKNIFTLDMFSVMFTFLFVDLFDTVGTLTGVATKADLIEDDGNLPGVGRALLADAIGTVSGALLGTSTITTFVESASGVAEGGRTGLTALSCAFFFFVSLFLFPLFSIIPAQATAAALIMVGLFMITPITKIKLDDFTESVPAFLTMVTMPFAYSIAEGISVGMITYVILKVCTGKHKEVSAVMYVLALIFALRYLRPILPF</sequence>
<dbReference type="PANTHER" id="PTHR43337:SF1">
    <property type="entry name" value="XANTHINE_URACIL PERMEASE C887.17-RELATED"/>
    <property type="match status" value="1"/>
</dbReference>
<evidence type="ECO:0000256" key="9">
    <source>
        <dbReference type="SAM" id="Phobius"/>
    </source>
</evidence>
<dbReference type="InterPro" id="IPR006043">
    <property type="entry name" value="NCS2"/>
</dbReference>
<evidence type="ECO:0000256" key="3">
    <source>
        <dbReference type="ARBA" id="ARBA00022448"/>
    </source>
</evidence>
<keyword evidence="11" id="KW-1185">Reference proteome</keyword>
<dbReference type="PANTHER" id="PTHR43337">
    <property type="entry name" value="XANTHINE/URACIL PERMEASE C887.17-RELATED"/>
    <property type="match status" value="1"/>
</dbReference>
<dbReference type="InterPro" id="IPR026033">
    <property type="entry name" value="Azg-like_bact_archaea"/>
</dbReference>
<feature type="transmembrane region" description="Helical" evidence="9">
    <location>
        <begin position="325"/>
        <end position="346"/>
    </location>
</feature>
<dbReference type="EMBL" id="JBEPMA010000015">
    <property type="protein sequence ID" value="MET3618099.1"/>
    <property type="molecule type" value="Genomic_DNA"/>
</dbReference>